<dbReference type="Pfam" id="PF00282">
    <property type="entry name" value="Pyridoxal_deC"/>
    <property type="match status" value="1"/>
</dbReference>
<dbReference type="Gene3D" id="3.90.1150.170">
    <property type="match status" value="1"/>
</dbReference>
<evidence type="ECO:0000313" key="9">
    <source>
        <dbReference type="EMBL" id="ETE60237.1"/>
    </source>
</evidence>
<evidence type="ECO:0000256" key="2">
    <source>
        <dbReference type="ARBA" id="ARBA00009533"/>
    </source>
</evidence>
<dbReference type="GO" id="GO:0004782">
    <property type="term" value="F:sulfinoalanine decarboxylase activity"/>
    <property type="evidence" value="ECO:0007669"/>
    <property type="project" value="TreeGrafter"/>
</dbReference>
<dbReference type="OrthoDB" id="392571at2759"/>
<evidence type="ECO:0000256" key="8">
    <source>
        <dbReference type="RuleBase" id="RU000382"/>
    </source>
</evidence>
<comment type="caution">
    <text evidence="9">The sequence shown here is derived from an EMBL/GenBank/DDBJ whole genome shotgun (WGS) entry which is preliminary data.</text>
</comment>
<dbReference type="AlphaFoldDB" id="V8NF96"/>
<dbReference type="InterPro" id="IPR015421">
    <property type="entry name" value="PyrdxlP-dep_Trfase_major"/>
</dbReference>
<evidence type="ECO:0000256" key="6">
    <source>
        <dbReference type="ARBA" id="ARBA00023239"/>
    </source>
</evidence>
<accession>V8NF96</accession>
<dbReference type="Proteomes" id="UP000018936">
    <property type="component" value="Unassembled WGS sequence"/>
</dbReference>
<sequence length="471" mass="53391">MAAEDSLSSPGLDRVAGEKFLQEAFQIMLEEGIRKGMDASEKVCIWKEPEELQQILDLNLKDSGEPHERLLERCRDVIKYSVKTCHPRFCNQLFSGLDPHALAGRMITEMLNTSQYTYEIAPVFVLMEEVVLKKLQKLVGWEKGDGIFSPGGSISNMYAMNVARYHRFPDCKQKGHWAIPKLAVFTSEECHYSIQKGAAFLGIGTDNVYLVAADEKGKMIPADLEKKINQAKSERALPFFVNATCGTTVLGAFDPLPEIAEAAWGGSALLSQRHRHLLDGIERADSVAWNPHKMLMTGLQCSAFLVQDNSGLLQRCHCAQATYLFQTDKFYDIAYDRGDQTIQCGRKVDCFKLWLMWKANGSKGLEQRVYEKILHLGKVLLPFLPEFINLCFWYVPPSLRGQEGCTDYWVKLEKVAPLIKEQMMKKGSMLVGYQPHGKQVNFFRQVVTNPAVTRDDLNFFLDEIERLGRDL</sequence>
<dbReference type="GO" id="GO:0042412">
    <property type="term" value="P:taurine biosynthetic process"/>
    <property type="evidence" value="ECO:0007669"/>
    <property type="project" value="TreeGrafter"/>
</dbReference>
<proteinExistence type="inferred from homology"/>
<dbReference type="CDD" id="cd06450">
    <property type="entry name" value="DOPA_deC_like"/>
    <property type="match status" value="1"/>
</dbReference>
<evidence type="ECO:0000256" key="5">
    <source>
        <dbReference type="ARBA" id="ARBA00022898"/>
    </source>
</evidence>
<dbReference type="InterPro" id="IPR015424">
    <property type="entry name" value="PyrdxlP-dep_Trfase"/>
</dbReference>
<evidence type="ECO:0000256" key="3">
    <source>
        <dbReference type="ARBA" id="ARBA00011738"/>
    </source>
</evidence>
<dbReference type="EMBL" id="AZIM01004842">
    <property type="protein sequence ID" value="ETE60237.1"/>
    <property type="molecule type" value="Genomic_DNA"/>
</dbReference>
<dbReference type="PANTHER" id="PTHR45677">
    <property type="entry name" value="GLUTAMATE DECARBOXYLASE-RELATED"/>
    <property type="match status" value="1"/>
</dbReference>
<evidence type="ECO:0000256" key="7">
    <source>
        <dbReference type="PIRSR" id="PIRSR602129-50"/>
    </source>
</evidence>
<keyword evidence="6 8" id="KW-0456">Lyase</keyword>
<dbReference type="GO" id="GO:0019752">
    <property type="term" value="P:carboxylic acid metabolic process"/>
    <property type="evidence" value="ECO:0007669"/>
    <property type="project" value="InterPro"/>
</dbReference>
<reference evidence="9 10" key="1">
    <citation type="journal article" date="2013" name="Proc. Natl. Acad. Sci. U.S.A.">
        <title>The king cobra genome reveals dynamic gene evolution and adaptation in the snake venom system.</title>
        <authorList>
            <person name="Vonk F.J."/>
            <person name="Casewell N.R."/>
            <person name="Henkel C.V."/>
            <person name="Heimberg A.M."/>
            <person name="Jansen H.J."/>
            <person name="McCleary R.J."/>
            <person name="Kerkkamp H.M."/>
            <person name="Vos R.A."/>
            <person name="Guerreiro I."/>
            <person name="Calvete J.J."/>
            <person name="Wuster W."/>
            <person name="Woods A.E."/>
            <person name="Logan J.M."/>
            <person name="Harrison R.A."/>
            <person name="Castoe T.A."/>
            <person name="de Koning A.P."/>
            <person name="Pollock D.D."/>
            <person name="Yandell M."/>
            <person name="Calderon D."/>
            <person name="Renjifo C."/>
            <person name="Currier R.B."/>
            <person name="Salgado D."/>
            <person name="Pla D."/>
            <person name="Sanz L."/>
            <person name="Hyder A.S."/>
            <person name="Ribeiro J.M."/>
            <person name="Arntzen J.W."/>
            <person name="van den Thillart G.E."/>
            <person name="Boetzer M."/>
            <person name="Pirovano W."/>
            <person name="Dirks R.P."/>
            <person name="Spaink H.P."/>
            <person name="Duboule D."/>
            <person name="McGlinn E."/>
            <person name="Kini R.M."/>
            <person name="Richardson M.K."/>
        </authorList>
    </citation>
    <scope>NUCLEOTIDE SEQUENCE</scope>
    <source>
        <tissue evidence="9">Blood</tissue>
    </source>
</reference>
<dbReference type="GO" id="GO:0030170">
    <property type="term" value="F:pyridoxal phosphate binding"/>
    <property type="evidence" value="ECO:0007669"/>
    <property type="project" value="InterPro"/>
</dbReference>
<comment type="similarity">
    <text evidence="2 8">Belongs to the group II decarboxylase family.</text>
</comment>
<comment type="cofactor">
    <cofactor evidence="1 7 8">
        <name>pyridoxal 5'-phosphate</name>
        <dbReference type="ChEBI" id="CHEBI:597326"/>
    </cofactor>
</comment>
<evidence type="ECO:0000313" key="10">
    <source>
        <dbReference type="Proteomes" id="UP000018936"/>
    </source>
</evidence>
<feature type="modified residue" description="N6-(pyridoxal phosphate)lysine" evidence="7">
    <location>
        <position position="293"/>
    </location>
</feature>
<dbReference type="PANTHER" id="PTHR45677:SF8">
    <property type="entry name" value="CYSTEINE SULFINIC ACID DECARBOXYLASE"/>
    <property type="match status" value="1"/>
</dbReference>
<keyword evidence="10" id="KW-1185">Reference proteome</keyword>
<gene>
    <name evidence="9" type="primary">CSAD</name>
    <name evidence="9" type="ORF">L345_14022</name>
</gene>
<dbReference type="InterPro" id="IPR002129">
    <property type="entry name" value="PyrdxlP-dep_de-COase"/>
</dbReference>
<organism evidence="9 10">
    <name type="scientific">Ophiophagus hannah</name>
    <name type="common">King cobra</name>
    <name type="synonym">Naja hannah</name>
    <dbReference type="NCBI Taxonomy" id="8665"/>
    <lineage>
        <taxon>Eukaryota</taxon>
        <taxon>Metazoa</taxon>
        <taxon>Chordata</taxon>
        <taxon>Craniata</taxon>
        <taxon>Vertebrata</taxon>
        <taxon>Euteleostomi</taxon>
        <taxon>Lepidosauria</taxon>
        <taxon>Squamata</taxon>
        <taxon>Bifurcata</taxon>
        <taxon>Unidentata</taxon>
        <taxon>Episquamata</taxon>
        <taxon>Toxicofera</taxon>
        <taxon>Serpentes</taxon>
        <taxon>Colubroidea</taxon>
        <taxon>Elapidae</taxon>
        <taxon>Elapinae</taxon>
        <taxon>Ophiophagus</taxon>
    </lineage>
</organism>
<dbReference type="GO" id="GO:0005737">
    <property type="term" value="C:cytoplasm"/>
    <property type="evidence" value="ECO:0007669"/>
    <property type="project" value="TreeGrafter"/>
</dbReference>
<keyword evidence="5 7" id="KW-0663">Pyridoxal phosphate</keyword>
<dbReference type="Gene3D" id="3.40.640.10">
    <property type="entry name" value="Type I PLP-dependent aspartate aminotransferase-like (Major domain)"/>
    <property type="match status" value="1"/>
</dbReference>
<name>V8NF96_OPHHA</name>
<dbReference type="SUPFAM" id="SSF53383">
    <property type="entry name" value="PLP-dependent transferases"/>
    <property type="match status" value="1"/>
</dbReference>
<comment type="subunit">
    <text evidence="3">Homodimer.</text>
</comment>
<keyword evidence="4" id="KW-0210">Decarboxylase</keyword>
<evidence type="ECO:0000256" key="4">
    <source>
        <dbReference type="ARBA" id="ARBA00022793"/>
    </source>
</evidence>
<evidence type="ECO:0000256" key="1">
    <source>
        <dbReference type="ARBA" id="ARBA00001933"/>
    </source>
</evidence>
<protein>
    <submittedName>
        <fullName evidence="9">Cysteine sulfinic acid decarboxylase</fullName>
    </submittedName>
</protein>